<dbReference type="OrthoDB" id="1695249at2759"/>
<organism evidence="1 2">
    <name type="scientific">Actinidia rufa</name>
    <dbReference type="NCBI Taxonomy" id="165716"/>
    <lineage>
        <taxon>Eukaryota</taxon>
        <taxon>Viridiplantae</taxon>
        <taxon>Streptophyta</taxon>
        <taxon>Embryophyta</taxon>
        <taxon>Tracheophyta</taxon>
        <taxon>Spermatophyta</taxon>
        <taxon>Magnoliopsida</taxon>
        <taxon>eudicotyledons</taxon>
        <taxon>Gunneridae</taxon>
        <taxon>Pentapetalae</taxon>
        <taxon>asterids</taxon>
        <taxon>Ericales</taxon>
        <taxon>Actinidiaceae</taxon>
        <taxon>Actinidia</taxon>
    </lineage>
</organism>
<accession>A0A7J0FE07</accession>
<comment type="caution">
    <text evidence="1">The sequence shown here is derived from an EMBL/GenBank/DDBJ whole genome shotgun (WGS) entry which is preliminary data.</text>
</comment>
<proteinExistence type="predicted"/>
<protein>
    <submittedName>
        <fullName evidence="1">DEAD/DEAH box RNA helicase family protein</fullName>
    </submittedName>
</protein>
<keyword evidence="1" id="KW-0378">Hydrolase</keyword>
<name>A0A7J0FE07_9ERIC</name>
<reference evidence="1 2" key="1">
    <citation type="submission" date="2019-07" db="EMBL/GenBank/DDBJ databases">
        <title>De Novo Assembly of kiwifruit Actinidia rufa.</title>
        <authorList>
            <person name="Sugita-Konishi S."/>
            <person name="Sato K."/>
            <person name="Mori E."/>
            <person name="Abe Y."/>
            <person name="Kisaki G."/>
            <person name="Hamano K."/>
            <person name="Suezawa K."/>
            <person name="Otani M."/>
            <person name="Fukuda T."/>
            <person name="Manabe T."/>
            <person name="Gomi K."/>
            <person name="Tabuchi M."/>
            <person name="Akimitsu K."/>
            <person name="Kataoka I."/>
        </authorList>
    </citation>
    <scope>NUCLEOTIDE SEQUENCE [LARGE SCALE GENOMIC DNA]</scope>
    <source>
        <strain evidence="2">cv. Fuchu</strain>
    </source>
</reference>
<keyword evidence="1" id="KW-0067">ATP-binding</keyword>
<dbReference type="AlphaFoldDB" id="A0A7J0FE07"/>
<dbReference type="Proteomes" id="UP000585474">
    <property type="component" value="Unassembled WGS sequence"/>
</dbReference>
<gene>
    <name evidence="1" type="ORF">Acr_11g0012380</name>
</gene>
<evidence type="ECO:0000313" key="2">
    <source>
        <dbReference type="Proteomes" id="UP000585474"/>
    </source>
</evidence>
<dbReference type="GO" id="GO:0004386">
    <property type="term" value="F:helicase activity"/>
    <property type="evidence" value="ECO:0007669"/>
    <property type="project" value="UniProtKB-KW"/>
</dbReference>
<dbReference type="EMBL" id="BJWL01000011">
    <property type="protein sequence ID" value="GFY96932.1"/>
    <property type="molecule type" value="Genomic_DNA"/>
</dbReference>
<evidence type="ECO:0000313" key="1">
    <source>
        <dbReference type="EMBL" id="GFY96932.1"/>
    </source>
</evidence>
<keyword evidence="1" id="KW-0547">Nucleotide-binding</keyword>
<sequence>MDETKENDAYEEELLDYEEEDEKVTDSVNTKVNGESAKKGYVGIHSSGFRDFLLKPELLRAIVDSGFEHPSEGKGELRPGAALRLNIFNQALWGQWLWRFACKKGRGWGKGGDYKGCFIYRLPMEEWGQCCWNIVLHGEVQYCGLEELLVLVEKGYVGCKDWGRIGLNETLHLWVLFRLSPVPGVMRGNITSFPQNAIWDAHAWPLYEFIWNLASSGAFQVMAITGCYVEAITLPVLERRFGVILLLWTSIH</sequence>
<keyword evidence="2" id="KW-1185">Reference proteome</keyword>
<keyword evidence="1" id="KW-0347">Helicase</keyword>